<evidence type="ECO:0000256" key="1">
    <source>
        <dbReference type="SAM" id="MobiDB-lite"/>
    </source>
</evidence>
<keyword evidence="2" id="KW-0472">Membrane</keyword>
<protein>
    <submittedName>
        <fullName evidence="3">Uncharacterized protein</fullName>
    </submittedName>
</protein>
<reference evidence="3" key="1">
    <citation type="journal article" date="2023" name="Mol. Biol. Evol.">
        <title>Third-Generation Sequencing Reveals the Adaptive Role of the Epigenome in Three Deep-Sea Polychaetes.</title>
        <authorList>
            <person name="Perez M."/>
            <person name="Aroh O."/>
            <person name="Sun Y."/>
            <person name="Lan Y."/>
            <person name="Juniper S.K."/>
            <person name="Young C.R."/>
            <person name="Angers B."/>
            <person name="Qian P.Y."/>
        </authorList>
    </citation>
    <scope>NUCLEOTIDE SEQUENCE</scope>
    <source>
        <strain evidence="3">P08H-3</strain>
    </source>
</reference>
<keyword evidence="2" id="KW-1133">Transmembrane helix</keyword>
<keyword evidence="2" id="KW-0812">Transmembrane</keyword>
<accession>A0AAD9JD43</accession>
<gene>
    <name evidence="3" type="ORF">LSH36_396g06009</name>
</gene>
<feature type="region of interest" description="Disordered" evidence="1">
    <location>
        <begin position="55"/>
        <end position="74"/>
    </location>
</feature>
<proteinExistence type="predicted"/>
<sequence>MMGLISKVKKYLLVCLFMGVGGGLCWFSILQQEIPTGANRSMSDARMFRSNTSLASKPTVQPSGGDKRQLNKHPKREVGSPIVTMFTTIRDVHCRKAIHKRLINNWLALPPGLDPVLFVPFTEHNSSWISSAIANNWRVRFLYGLRKNLPILSAMFKEVLALSTTPFVGYANADLLFDASLISTLRLLSQRLNVSNEKILIVGRRRNVDTAAVNLGSGSDLTKISEMEKIGLHQDNAQDYFIISRQSVPWNEVPDFVVGRIGYDNWFVSKAQDWNMTLIDASRTILAVHQSGIDGFNSGWTTVSKESKYMNYWLVKNFSYKRGFTRFAPFYTKGECDLRPRLRYKLN</sequence>
<evidence type="ECO:0000313" key="4">
    <source>
        <dbReference type="Proteomes" id="UP001208570"/>
    </source>
</evidence>
<evidence type="ECO:0000256" key="2">
    <source>
        <dbReference type="SAM" id="Phobius"/>
    </source>
</evidence>
<name>A0AAD9JD43_9ANNE</name>
<feature type="transmembrane region" description="Helical" evidence="2">
    <location>
        <begin position="12"/>
        <end position="30"/>
    </location>
</feature>
<dbReference type="AlphaFoldDB" id="A0AAD9JD43"/>
<dbReference type="EMBL" id="JAODUP010000396">
    <property type="protein sequence ID" value="KAK2150674.1"/>
    <property type="molecule type" value="Genomic_DNA"/>
</dbReference>
<organism evidence="3 4">
    <name type="scientific">Paralvinella palmiformis</name>
    <dbReference type="NCBI Taxonomy" id="53620"/>
    <lineage>
        <taxon>Eukaryota</taxon>
        <taxon>Metazoa</taxon>
        <taxon>Spiralia</taxon>
        <taxon>Lophotrochozoa</taxon>
        <taxon>Annelida</taxon>
        <taxon>Polychaeta</taxon>
        <taxon>Sedentaria</taxon>
        <taxon>Canalipalpata</taxon>
        <taxon>Terebellida</taxon>
        <taxon>Terebelliformia</taxon>
        <taxon>Alvinellidae</taxon>
        <taxon>Paralvinella</taxon>
    </lineage>
</organism>
<keyword evidence="4" id="KW-1185">Reference proteome</keyword>
<comment type="caution">
    <text evidence="3">The sequence shown here is derived from an EMBL/GenBank/DDBJ whole genome shotgun (WGS) entry which is preliminary data.</text>
</comment>
<dbReference type="Proteomes" id="UP001208570">
    <property type="component" value="Unassembled WGS sequence"/>
</dbReference>
<evidence type="ECO:0000313" key="3">
    <source>
        <dbReference type="EMBL" id="KAK2150674.1"/>
    </source>
</evidence>